<reference evidence="7 8" key="1">
    <citation type="submission" date="2020-10" db="EMBL/GenBank/DDBJ databases">
        <title>Degradation of 1,4-Dioxane by Xanthobacter sp. YN2, via a Novel Group-2 Soluble Di-Iron Monooxygenase.</title>
        <authorList>
            <person name="Ma F."/>
            <person name="Wang Y."/>
            <person name="Yang J."/>
            <person name="Guo H."/>
            <person name="Su D."/>
            <person name="Yu L."/>
        </authorList>
    </citation>
    <scope>NUCLEOTIDE SEQUENCE [LARGE SCALE GENOMIC DNA]</scope>
    <source>
        <strain evidence="7 8">YN2</strain>
    </source>
</reference>
<dbReference type="InterPro" id="IPR052156">
    <property type="entry name" value="BCAA_Transport_ATP-bd_LivF"/>
</dbReference>
<accession>A0A974PNV8</accession>
<evidence type="ECO:0000256" key="1">
    <source>
        <dbReference type="ARBA" id="ARBA00005417"/>
    </source>
</evidence>
<comment type="similarity">
    <text evidence="1">Belongs to the ABC transporter superfamily.</text>
</comment>
<dbReference type="PANTHER" id="PTHR43820:SF5">
    <property type="entry name" value="HIGH-AFFINITY BRANCHED-CHAIN AMINO ACID TRANSPORT ATP-BINDING PROTEIN"/>
    <property type="match status" value="1"/>
</dbReference>
<dbReference type="AlphaFoldDB" id="A0A974PNV8"/>
<evidence type="ECO:0000259" key="6">
    <source>
        <dbReference type="PROSITE" id="PS50893"/>
    </source>
</evidence>
<evidence type="ECO:0000256" key="4">
    <source>
        <dbReference type="ARBA" id="ARBA00022840"/>
    </source>
</evidence>
<organism evidence="7 8">
    <name type="scientific">Xanthobacter dioxanivorans</name>
    <dbReference type="NCBI Taxonomy" id="2528964"/>
    <lineage>
        <taxon>Bacteria</taxon>
        <taxon>Pseudomonadati</taxon>
        <taxon>Pseudomonadota</taxon>
        <taxon>Alphaproteobacteria</taxon>
        <taxon>Hyphomicrobiales</taxon>
        <taxon>Xanthobacteraceae</taxon>
        <taxon>Xanthobacter</taxon>
    </lineage>
</organism>
<dbReference type="EMBL" id="CP063362">
    <property type="protein sequence ID" value="QRG07048.1"/>
    <property type="molecule type" value="Genomic_DNA"/>
</dbReference>
<dbReference type="InterPro" id="IPR017871">
    <property type="entry name" value="ABC_transporter-like_CS"/>
</dbReference>
<dbReference type="CDD" id="cd03224">
    <property type="entry name" value="ABC_TM1139_LivF_branched"/>
    <property type="match status" value="1"/>
</dbReference>
<dbReference type="Proteomes" id="UP000596427">
    <property type="component" value="Chromosome"/>
</dbReference>
<dbReference type="SUPFAM" id="SSF52540">
    <property type="entry name" value="P-loop containing nucleoside triphosphate hydrolases"/>
    <property type="match status" value="1"/>
</dbReference>
<dbReference type="KEGG" id="xdi:EZH22_00935"/>
<proteinExistence type="inferred from homology"/>
<protein>
    <submittedName>
        <fullName evidence="7">ABC transporter ATP-binding protein</fullName>
    </submittedName>
</protein>
<dbReference type="Gene3D" id="3.40.50.300">
    <property type="entry name" value="P-loop containing nucleotide triphosphate hydrolases"/>
    <property type="match status" value="1"/>
</dbReference>
<dbReference type="GO" id="GO:0015807">
    <property type="term" value="P:L-amino acid transport"/>
    <property type="evidence" value="ECO:0007669"/>
    <property type="project" value="TreeGrafter"/>
</dbReference>
<keyword evidence="5" id="KW-0029">Amino-acid transport</keyword>
<evidence type="ECO:0000313" key="7">
    <source>
        <dbReference type="EMBL" id="QRG07048.1"/>
    </source>
</evidence>
<feature type="domain" description="ABC transporter" evidence="6">
    <location>
        <begin position="4"/>
        <end position="232"/>
    </location>
</feature>
<keyword evidence="4 7" id="KW-0067">ATP-binding</keyword>
<dbReference type="PANTHER" id="PTHR43820">
    <property type="entry name" value="HIGH-AFFINITY BRANCHED-CHAIN AMINO ACID TRANSPORT ATP-BINDING PROTEIN LIVF"/>
    <property type="match status" value="1"/>
</dbReference>
<dbReference type="GO" id="GO:0005524">
    <property type="term" value="F:ATP binding"/>
    <property type="evidence" value="ECO:0007669"/>
    <property type="project" value="UniProtKB-KW"/>
</dbReference>
<dbReference type="SMART" id="SM00382">
    <property type="entry name" value="AAA"/>
    <property type="match status" value="1"/>
</dbReference>
<evidence type="ECO:0000313" key="8">
    <source>
        <dbReference type="Proteomes" id="UP000596427"/>
    </source>
</evidence>
<dbReference type="PROSITE" id="PS50893">
    <property type="entry name" value="ABC_TRANSPORTER_2"/>
    <property type="match status" value="1"/>
</dbReference>
<dbReference type="RefSeq" id="WP_203193960.1">
    <property type="nucleotide sequence ID" value="NZ_CP063362.1"/>
</dbReference>
<evidence type="ECO:0000256" key="2">
    <source>
        <dbReference type="ARBA" id="ARBA00022448"/>
    </source>
</evidence>
<evidence type="ECO:0000256" key="5">
    <source>
        <dbReference type="ARBA" id="ARBA00022970"/>
    </source>
</evidence>
<dbReference type="InterPro" id="IPR027417">
    <property type="entry name" value="P-loop_NTPase"/>
</dbReference>
<name>A0A974PNV8_9HYPH</name>
<evidence type="ECO:0000256" key="3">
    <source>
        <dbReference type="ARBA" id="ARBA00022741"/>
    </source>
</evidence>
<dbReference type="InterPro" id="IPR003593">
    <property type="entry name" value="AAA+_ATPase"/>
</dbReference>
<keyword evidence="2" id="KW-0813">Transport</keyword>
<keyword evidence="3" id="KW-0547">Nucleotide-binding</keyword>
<dbReference type="Pfam" id="PF00005">
    <property type="entry name" value="ABC_tran"/>
    <property type="match status" value="1"/>
</dbReference>
<dbReference type="GO" id="GO:0016887">
    <property type="term" value="F:ATP hydrolysis activity"/>
    <property type="evidence" value="ECO:0007669"/>
    <property type="project" value="InterPro"/>
</dbReference>
<dbReference type="GO" id="GO:0015658">
    <property type="term" value="F:branched-chain amino acid transmembrane transporter activity"/>
    <property type="evidence" value="ECO:0007669"/>
    <property type="project" value="TreeGrafter"/>
</dbReference>
<gene>
    <name evidence="7" type="ORF">EZH22_00935</name>
</gene>
<sequence length="237" mass="25484">MVALELKHLHAFYGKAHILQGVDLALEPGAVVGVIGRNGAGKTTLLRAVMGLAPRVEGELELFGASLRSLPTDARARAGLALMSQDMRVFPELTVEENCRTAALTVRDPMPLGEVLGMIPELKEHWRRPAGRLSGGQQQLVAIARNLTVRCKVLMLDEPTEGLMPSIVTRIGEIVRALAARSVAVLLVEQNVELTLAVCTRLHILEKGRFVAQGTPKQIVSNGLLERYLGVSGAGAH</sequence>
<dbReference type="InterPro" id="IPR003439">
    <property type="entry name" value="ABC_transporter-like_ATP-bd"/>
</dbReference>
<dbReference type="PROSITE" id="PS00211">
    <property type="entry name" value="ABC_TRANSPORTER_1"/>
    <property type="match status" value="1"/>
</dbReference>
<keyword evidence="8" id="KW-1185">Reference proteome</keyword>